<feature type="domain" description="C2" evidence="4">
    <location>
        <begin position="136"/>
        <end position="259"/>
    </location>
</feature>
<proteinExistence type="inferred from homology"/>
<dbReference type="InterPro" id="IPR037768">
    <property type="entry name" value="C2B_Copine"/>
</dbReference>
<dbReference type="InterPro" id="IPR000008">
    <property type="entry name" value="C2_dom"/>
</dbReference>
<dbReference type="CDD" id="cd04047">
    <property type="entry name" value="C2B_Copine"/>
    <property type="match status" value="1"/>
</dbReference>
<dbReference type="SMART" id="SM00327">
    <property type="entry name" value="VWA"/>
    <property type="match status" value="1"/>
</dbReference>
<dbReference type="GO" id="GO:0071277">
    <property type="term" value="P:cellular response to calcium ion"/>
    <property type="evidence" value="ECO:0007669"/>
    <property type="project" value="TreeGrafter"/>
</dbReference>
<evidence type="ECO:0000256" key="3">
    <source>
        <dbReference type="SAM" id="MobiDB-lite"/>
    </source>
</evidence>
<evidence type="ECO:0000256" key="2">
    <source>
        <dbReference type="ARBA" id="ARBA00022737"/>
    </source>
</evidence>
<dbReference type="HOGENOM" id="CLU_020452_3_0_1"/>
<gene>
    <name evidence="5" type="ORF">TTHERM_00277490</name>
</gene>
<feature type="region of interest" description="Disordered" evidence="3">
    <location>
        <begin position="576"/>
        <end position="605"/>
    </location>
</feature>
<dbReference type="Pfam" id="PF07002">
    <property type="entry name" value="Copine"/>
    <property type="match status" value="1"/>
</dbReference>
<dbReference type="InParanoid" id="I7M1V6"/>
<dbReference type="SMART" id="SM00239">
    <property type="entry name" value="C2"/>
    <property type="match status" value="2"/>
</dbReference>
<dbReference type="Gene3D" id="2.60.40.150">
    <property type="entry name" value="C2 domain"/>
    <property type="match status" value="2"/>
</dbReference>
<keyword evidence="6" id="KW-1185">Reference proteome</keyword>
<dbReference type="eggNOG" id="KOG1327">
    <property type="taxonomic scope" value="Eukaryota"/>
</dbReference>
<dbReference type="InterPro" id="IPR035892">
    <property type="entry name" value="C2_domain_sf"/>
</dbReference>
<dbReference type="GO" id="GO:0005886">
    <property type="term" value="C:plasma membrane"/>
    <property type="evidence" value="ECO:0007669"/>
    <property type="project" value="TreeGrafter"/>
</dbReference>
<organism evidence="5 6">
    <name type="scientific">Tetrahymena thermophila (strain SB210)</name>
    <dbReference type="NCBI Taxonomy" id="312017"/>
    <lineage>
        <taxon>Eukaryota</taxon>
        <taxon>Sar</taxon>
        <taxon>Alveolata</taxon>
        <taxon>Ciliophora</taxon>
        <taxon>Intramacronucleata</taxon>
        <taxon>Oligohymenophorea</taxon>
        <taxon>Hymenostomatida</taxon>
        <taxon>Tetrahymenina</taxon>
        <taxon>Tetrahymenidae</taxon>
        <taxon>Tetrahymena</taxon>
    </lineage>
</organism>
<reference evidence="6" key="1">
    <citation type="journal article" date="2006" name="PLoS Biol.">
        <title>Macronuclear genome sequence of the ciliate Tetrahymena thermophila, a model eukaryote.</title>
        <authorList>
            <person name="Eisen J.A."/>
            <person name="Coyne R.S."/>
            <person name="Wu M."/>
            <person name="Wu D."/>
            <person name="Thiagarajan M."/>
            <person name="Wortman J.R."/>
            <person name="Badger J.H."/>
            <person name="Ren Q."/>
            <person name="Amedeo P."/>
            <person name="Jones K.M."/>
            <person name="Tallon L.J."/>
            <person name="Delcher A.L."/>
            <person name="Salzberg S.L."/>
            <person name="Silva J.C."/>
            <person name="Haas B.J."/>
            <person name="Majoros W.H."/>
            <person name="Farzad M."/>
            <person name="Carlton J.M."/>
            <person name="Smith R.K. Jr."/>
            <person name="Garg J."/>
            <person name="Pearlman R.E."/>
            <person name="Karrer K.M."/>
            <person name="Sun L."/>
            <person name="Manning G."/>
            <person name="Elde N.C."/>
            <person name="Turkewitz A.P."/>
            <person name="Asai D.J."/>
            <person name="Wilkes D.E."/>
            <person name="Wang Y."/>
            <person name="Cai H."/>
            <person name="Collins K."/>
            <person name="Stewart B.A."/>
            <person name="Lee S.R."/>
            <person name="Wilamowska K."/>
            <person name="Weinberg Z."/>
            <person name="Ruzzo W.L."/>
            <person name="Wloga D."/>
            <person name="Gaertig J."/>
            <person name="Frankel J."/>
            <person name="Tsao C.-C."/>
            <person name="Gorovsky M.A."/>
            <person name="Keeling P.J."/>
            <person name="Waller R.F."/>
            <person name="Patron N.J."/>
            <person name="Cherry J.M."/>
            <person name="Stover N.A."/>
            <person name="Krieger C.J."/>
            <person name="del Toro C."/>
            <person name="Ryder H.F."/>
            <person name="Williamson S.C."/>
            <person name="Barbeau R.A."/>
            <person name="Hamilton E.P."/>
            <person name="Orias E."/>
        </authorList>
    </citation>
    <scope>NUCLEOTIDE SEQUENCE [LARGE SCALE GENOMIC DNA]</scope>
    <source>
        <strain evidence="6">SB210</strain>
    </source>
</reference>
<dbReference type="InterPro" id="IPR036465">
    <property type="entry name" value="vWFA_dom_sf"/>
</dbReference>
<dbReference type="GeneID" id="7827555"/>
<dbReference type="InterPro" id="IPR002035">
    <property type="entry name" value="VWF_A"/>
</dbReference>
<evidence type="ECO:0000313" key="5">
    <source>
        <dbReference type="EMBL" id="EAR97862.1"/>
    </source>
</evidence>
<dbReference type="InterPro" id="IPR010734">
    <property type="entry name" value="Copine_C"/>
</dbReference>
<keyword evidence="2" id="KW-0677">Repeat</keyword>
<dbReference type="KEGG" id="tet:TTHERM_00277490"/>
<dbReference type="STRING" id="312017.I7M1V6"/>
<dbReference type="OrthoDB" id="5855668at2759"/>
<dbReference type="AlphaFoldDB" id="I7M1V6"/>
<dbReference type="PANTHER" id="PTHR10857">
    <property type="entry name" value="COPINE"/>
    <property type="match status" value="1"/>
</dbReference>
<dbReference type="SUPFAM" id="SSF53300">
    <property type="entry name" value="vWA-like"/>
    <property type="match status" value="1"/>
</dbReference>
<evidence type="ECO:0000259" key="4">
    <source>
        <dbReference type="PROSITE" id="PS50004"/>
    </source>
</evidence>
<evidence type="ECO:0000256" key="1">
    <source>
        <dbReference type="ARBA" id="ARBA00009048"/>
    </source>
</evidence>
<dbReference type="FunFam" id="2.60.40.150:FF:000099">
    <property type="entry name" value="Copine 3"/>
    <property type="match status" value="1"/>
</dbReference>
<accession>I7M1V6</accession>
<dbReference type="Pfam" id="PF00168">
    <property type="entry name" value="C2"/>
    <property type="match status" value="2"/>
</dbReference>
<sequence length="669" mass="76371">MNQSQNQNNLQNYPGLDVSDREKVEIFISCRSLTDKDVLSKSDPFVIMQIQNPQTKQWGELFRTEVIMDNLNPNFSKSCIVDYIFEIQQNVRFQVFDYDGPNSSDFIGEVNSTIAQIVGSKNQTLILDLKDHHGKYGGKIILRAEKVNLVNDEIVLRIKGKSIKDLRFWGKSCPFLIFYRSSENKQPIKVFQTEVVERNLDPQFAIINIKAQKLCNGDYNMPIIVECWDHHSNGQHEYIGQTQFSVAELTSQQNKEFKLINKKKNSNAGFLVVQEVRLIEKPQFLDYIRGGTHLNLVCAIDFTGSNGVPTRPESLHAINQYGQLNQYQQAIQYVGEILLNYDEDKMVPLYGFGAKPKLPHFNYTQTLHCFPINGNPMSPQVYGLKGMMDTYANFLNFVELSGPTLFNPLIQETMKLAQLSKQQNDNNYYILLILTDGEIHDMDQTTTSIVQSALLPLSIIIVGIGNADFNNMDILDGDNGLIDSNGRKAQRDLVQFVPFNRYKNNPQALAQNVLEELPDQVVEYYRLVGQKPVQPVYQRMQSIQVQNVPQANQQFGQNLIKAGFMDNIINNAMMDSQRQNPQNYPPPPGNQNLQNYPPPPSQQYYQNYPGQNMNFSYNQGQVAPNQPYIPMNNSVNQNQPQNNYMNYPQNPQNLPNYSQIVAPPPPPPM</sequence>
<dbReference type="PROSITE" id="PS50004">
    <property type="entry name" value="C2"/>
    <property type="match status" value="2"/>
</dbReference>
<dbReference type="GO" id="GO:0005544">
    <property type="term" value="F:calcium-dependent phospholipid binding"/>
    <property type="evidence" value="ECO:0007669"/>
    <property type="project" value="InterPro"/>
</dbReference>
<dbReference type="CDD" id="cd04048">
    <property type="entry name" value="C2A_Copine"/>
    <property type="match status" value="1"/>
</dbReference>
<dbReference type="Proteomes" id="UP000009168">
    <property type="component" value="Unassembled WGS sequence"/>
</dbReference>
<dbReference type="RefSeq" id="XP_001018107.1">
    <property type="nucleotide sequence ID" value="XM_001018107.1"/>
</dbReference>
<evidence type="ECO:0000313" key="6">
    <source>
        <dbReference type="Proteomes" id="UP000009168"/>
    </source>
</evidence>
<dbReference type="InterPro" id="IPR045052">
    <property type="entry name" value="Copine"/>
</dbReference>
<protein>
    <submittedName>
        <fullName evidence="5">Copine protein</fullName>
    </submittedName>
</protein>
<feature type="domain" description="C2" evidence="4">
    <location>
        <begin position="2"/>
        <end position="127"/>
    </location>
</feature>
<dbReference type="EMBL" id="GG662656">
    <property type="protein sequence ID" value="EAR97862.1"/>
    <property type="molecule type" value="Genomic_DNA"/>
</dbReference>
<name>I7M1V6_TETTS</name>
<comment type="similarity">
    <text evidence="1">Belongs to the copine family.</text>
</comment>
<dbReference type="SUPFAM" id="SSF49562">
    <property type="entry name" value="C2 domain (Calcium/lipid-binding domain, CaLB)"/>
    <property type="match status" value="2"/>
</dbReference>
<dbReference type="PANTHER" id="PTHR10857:SF106">
    <property type="entry name" value="C2 DOMAIN-CONTAINING PROTEIN"/>
    <property type="match status" value="1"/>
</dbReference>
<dbReference type="OMA" id="KEQATMQ"/>